<sequence length="70" mass="8159">MAALDYIISVESDVFVPTYDENMKVVEGHRRYLGFKKIILLDRKALDGLIDQFNKISVSWNEFPSTYDSR</sequence>
<accession>A0A830C4S8</accession>
<dbReference type="PANTHER" id="PTHR31741">
    <property type="entry name" value="OS02G0726500 PROTEIN-RELATED"/>
    <property type="match status" value="1"/>
</dbReference>
<gene>
    <name evidence="1" type="ORF">PHJA_001716900</name>
</gene>
<organism evidence="1 2">
    <name type="scientific">Phtheirospermum japonicum</name>
    <dbReference type="NCBI Taxonomy" id="374723"/>
    <lineage>
        <taxon>Eukaryota</taxon>
        <taxon>Viridiplantae</taxon>
        <taxon>Streptophyta</taxon>
        <taxon>Embryophyta</taxon>
        <taxon>Tracheophyta</taxon>
        <taxon>Spermatophyta</taxon>
        <taxon>Magnoliopsida</taxon>
        <taxon>eudicotyledons</taxon>
        <taxon>Gunneridae</taxon>
        <taxon>Pentapetalae</taxon>
        <taxon>asterids</taxon>
        <taxon>lamiids</taxon>
        <taxon>Lamiales</taxon>
        <taxon>Orobanchaceae</taxon>
        <taxon>Orobanchaceae incertae sedis</taxon>
        <taxon>Phtheirospermum</taxon>
    </lineage>
</organism>
<dbReference type="Proteomes" id="UP000653305">
    <property type="component" value="Unassembled WGS sequence"/>
</dbReference>
<dbReference type="GO" id="GO:0005737">
    <property type="term" value="C:cytoplasm"/>
    <property type="evidence" value="ECO:0007669"/>
    <property type="project" value="TreeGrafter"/>
</dbReference>
<dbReference type="AlphaFoldDB" id="A0A830C4S8"/>
<keyword evidence="2" id="KW-1185">Reference proteome</keyword>
<evidence type="ECO:0000313" key="1">
    <source>
        <dbReference type="EMBL" id="GFP95727.1"/>
    </source>
</evidence>
<dbReference type="EMBL" id="BMAC01000404">
    <property type="protein sequence ID" value="GFP95727.1"/>
    <property type="molecule type" value="Genomic_DNA"/>
</dbReference>
<reference evidence="1" key="1">
    <citation type="submission" date="2020-07" db="EMBL/GenBank/DDBJ databases">
        <title>Ethylene signaling mediates host invasion by parasitic plants.</title>
        <authorList>
            <person name="Yoshida S."/>
        </authorList>
    </citation>
    <scope>NUCLEOTIDE SEQUENCE</scope>
    <source>
        <strain evidence="1">Okayama</strain>
    </source>
</reference>
<evidence type="ECO:0000313" key="2">
    <source>
        <dbReference type="Proteomes" id="UP000653305"/>
    </source>
</evidence>
<dbReference type="PANTHER" id="PTHR31741:SF69">
    <property type="entry name" value="RHAMNOGALACTURONAN I RHAMNOSYLTRANSFERASE 1"/>
    <property type="match status" value="1"/>
</dbReference>
<dbReference type="OrthoDB" id="1690202at2759"/>
<name>A0A830C4S8_9LAMI</name>
<protein>
    <submittedName>
        <fullName evidence="1">Uncharacterized protein at1g04910</fullName>
    </submittedName>
</protein>
<comment type="caution">
    <text evidence="1">The sequence shown here is derived from an EMBL/GenBank/DDBJ whole genome shotgun (WGS) entry which is preliminary data.</text>
</comment>
<proteinExistence type="predicted"/>